<accession>A0ABR3NI79</accession>
<keyword evidence="1" id="KW-0812">Transmembrane</keyword>
<proteinExistence type="predicted"/>
<comment type="caution">
    <text evidence="2">The sequence shown here is derived from an EMBL/GenBank/DDBJ whole genome shotgun (WGS) entry which is preliminary data.</text>
</comment>
<dbReference type="Proteomes" id="UP001558613">
    <property type="component" value="Unassembled WGS sequence"/>
</dbReference>
<evidence type="ECO:0008006" key="4">
    <source>
        <dbReference type="Google" id="ProtNLM"/>
    </source>
</evidence>
<evidence type="ECO:0000256" key="1">
    <source>
        <dbReference type="SAM" id="Phobius"/>
    </source>
</evidence>
<feature type="non-terminal residue" evidence="2">
    <location>
        <position position="1"/>
    </location>
</feature>
<protein>
    <recommendedName>
        <fullName evidence="4">Toll-like receptor 4</fullName>
    </recommendedName>
</protein>
<keyword evidence="3" id="KW-1185">Reference proteome</keyword>
<evidence type="ECO:0000313" key="2">
    <source>
        <dbReference type="EMBL" id="KAL1276562.1"/>
    </source>
</evidence>
<name>A0ABR3NI79_9TELE</name>
<feature type="transmembrane region" description="Helical" evidence="1">
    <location>
        <begin position="26"/>
        <end position="46"/>
    </location>
</feature>
<organism evidence="2 3">
    <name type="scientific">Cirrhinus molitorella</name>
    <name type="common">mud carp</name>
    <dbReference type="NCBI Taxonomy" id="172907"/>
    <lineage>
        <taxon>Eukaryota</taxon>
        <taxon>Metazoa</taxon>
        <taxon>Chordata</taxon>
        <taxon>Craniata</taxon>
        <taxon>Vertebrata</taxon>
        <taxon>Euteleostomi</taxon>
        <taxon>Actinopterygii</taxon>
        <taxon>Neopterygii</taxon>
        <taxon>Teleostei</taxon>
        <taxon>Ostariophysi</taxon>
        <taxon>Cypriniformes</taxon>
        <taxon>Cyprinidae</taxon>
        <taxon>Labeoninae</taxon>
        <taxon>Labeonini</taxon>
        <taxon>Cirrhinus</taxon>
    </lineage>
</organism>
<sequence length="67" mass="7713">ECFTWNEHFQDDNIFLWIHYKNGISGVLLVFAVLEFNISICLSAFACKAQSCCYLPQMPDVDFICLS</sequence>
<dbReference type="EMBL" id="JAYMGO010000004">
    <property type="protein sequence ID" value="KAL1276562.1"/>
    <property type="molecule type" value="Genomic_DNA"/>
</dbReference>
<evidence type="ECO:0000313" key="3">
    <source>
        <dbReference type="Proteomes" id="UP001558613"/>
    </source>
</evidence>
<keyword evidence="1" id="KW-0472">Membrane</keyword>
<keyword evidence="1" id="KW-1133">Transmembrane helix</keyword>
<reference evidence="2 3" key="1">
    <citation type="submission" date="2023-09" db="EMBL/GenBank/DDBJ databases">
        <authorList>
            <person name="Wang M."/>
        </authorList>
    </citation>
    <scope>NUCLEOTIDE SEQUENCE [LARGE SCALE GENOMIC DNA]</scope>
    <source>
        <strain evidence="2">GT-2023</strain>
        <tissue evidence="2">Liver</tissue>
    </source>
</reference>
<gene>
    <name evidence="2" type="ORF">QQF64_036185</name>
</gene>